<dbReference type="KEGG" id="bkw:BkAM31D_18215"/>
<proteinExistence type="predicted"/>
<keyword evidence="1" id="KW-0472">Membrane</keyword>
<keyword evidence="1" id="KW-0812">Transmembrane</keyword>
<dbReference type="RefSeq" id="WP_066153195.1">
    <property type="nucleotide sequence ID" value="NZ_CP020814.1"/>
</dbReference>
<feature type="transmembrane region" description="Helical" evidence="1">
    <location>
        <begin position="85"/>
        <end position="101"/>
    </location>
</feature>
<feature type="transmembrane region" description="Helical" evidence="1">
    <location>
        <begin position="135"/>
        <end position="155"/>
    </location>
</feature>
<evidence type="ECO:0000313" key="4">
    <source>
        <dbReference type="Proteomes" id="UP000193006"/>
    </source>
</evidence>
<feature type="transmembrane region" description="Helical" evidence="1">
    <location>
        <begin position="59"/>
        <end position="79"/>
    </location>
</feature>
<evidence type="ECO:0000313" key="3">
    <source>
        <dbReference type="EMBL" id="ARK31623.1"/>
    </source>
</evidence>
<dbReference type="Proteomes" id="UP000193006">
    <property type="component" value="Chromosome"/>
</dbReference>
<feature type="transmembrane region" description="Helical" evidence="1">
    <location>
        <begin position="108"/>
        <end position="129"/>
    </location>
</feature>
<dbReference type="Pfam" id="PF18917">
    <property type="entry name" value="LiaI-LiaF-like_TM1"/>
    <property type="match status" value="1"/>
</dbReference>
<feature type="transmembrane region" description="Helical" evidence="1">
    <location>
        <begin position="32"/>
        <end position="52"/>
    </location>
</feature>
<keyword evidence="1" id="KW-1133">Transmembrane helix</keyword>
<evidence type="ECO:0000259" key="2">
    <source>
        <dbReference type="Pfam" id="PF18917"/>
    </source>
</evidence>
<sequence length="158" mass="18021">MKSQRIFPGALLIGIGIYFFLQQYSFPVLDPFLSWPSLLFVIGAAMILQAYIGRENSMILPGVILTGLSIHFHLDSLIMWWPNHWGMYTLIAGIAFLIVYVKVRKEGLIPAIVLLTISFFSFTATNPFLWFEQGFSSLFSLWPILLIGFGLFLLIRKK</sequence>
<protein>
    <recommendedName>
        <fullName evidence="2">LiaI-LiaF-like transmembrane region domain-containing protein</fullName>
    </recommendedName>
</protein>
<reference evidence="3 4" key="1">
    <citation type="submission" date="2017-04" db="EMBL/GenBank/DDBJ databases">
        <title>Bacillus krulwichiae AM31D Genome sequencing and assembly.</title>
        <authorList>
            <person name="Krulwich T.A."/>
            <person name="Anastor L."/>
            <person name="Ehrlich R."/>
            <person name="Ehrlich G.D."/>
            <person name="Janto B."/>
        </authorList>
    </citation>
    <scope>NUCLEOTIDE SEQUENCE [LARGE SCALE GENOMIC DNA]</scope>
    <source>
        <strain evidence="3 4">AM31D</strain>
    </source>
</reference>
<dbReference type="EMBL" id="CP020814">
    <property type="protein sequence ID" value="ARK31623.1"/>
    <property type="molecule type" value="Genomic_DNA"/>
</dbReference>
<dbReference type="STRING" id="199441.BkAM31D_18215"/>
<accession>A0A1X9MHL7</accession>
<gene>
    <name evidence="3" type="ORF">BkAM31D_18215</name>
</gene>
<feature type="transmembrane region" description="Helical" evidence="1">
    <location>
        <begin position="7"/>
        <end position="26"/>
    </location>
</feature>
<dbReference type="InterPro" id="IPR043726">
    <property type="entry name" value="LiaI-LiaF-like_TM1"/>
</dbReference>
<keyword evidence="4" id="KW-1185">Reference proteome</keyword>
<organism evidence="3 4">
    <name type="scientific">Halalkalibacter krulwichiae</name>
    <dbReference type="NCBI Taxonomy" id="199441"/>
    <lineage>
        <taxon>Bacteria</taxon>
        <taxon>Bacillati</taxon>
        <taxon>Bacillota</taxon>
        <taxon>Bacilli</taxon>
        <taxon>Bacillales</taxon>
        <taxon>Bacillaceae</taxon>
        <taxon>Halalkalibacter</taxon>
    </lineage>
</organism>
<evidence type="ECO:0000256" key="1">
    <source>
        <dbReference type="SAM" id="Phobius"/>
    </source>
</evidence>
<name>A0A1X9MHL7_9BACI</name>
<feature type="domain" description="LiaI-LiaF-like transmembrane region" evidence="2">
    <location>
        <begin position="6"/>
        <end position="47"/>
    </location>
</feature>
<dbReference type="AlphaFoldDB" id="A0A1X9MHL7"/>